<accession>A0A1B6EAD7</accession>
<protein>
    <recommendedName>
        <fullName evidence="8">Condensin complex subunit 1 C-terminal domain-containing protein</fullName>
    </recommendedName>
</protein>
<dbReference type="InterPro" id="IPR032682">
    <property type="entry name" value="Cnd1_C"/>
</dbReference>
<feature type="non-terminal residue" evidence="9">
    <location>
        <position position="1335"/>
    </location>
</feature>
<keyword evidence="4" id="KW-0226">DNA condensation</keyword>
<name>A0A1B6EAD7_9HEMI</name>
<dbReference type="GO" id="GO:0042393">
    <property type="term" value="F:histone binding"/>
    <property type="evidence" value="ECO:0007669"/>
    <property type="project" value="TreeGrafter"/>
</dbReference>
<comment type="subcellular location">
    <subcellularLocation>
        <location evidence="1">Nucleus</location>
    </subcellularLocation>
</comment>
<feature type="compositionally biased region" description="Polar residues" evidence="7">
    <location>
        <begin position="1239"/>
        <end position="1252"/>
    </location>
</feature>
<dbReference type="EMBL" id="GEDC01002415">
    <property type="protein sequence ID" value="JAS34883.1"/>
    <property type="molecule type" value="Transcribed_RNA"/>
</dbReference>
<evidence type="ECO:0000256" key="7">
    <source>
        <dbReference type="SAM" id="MobiDB-lite"/>
    </source>
</evidence>
<keyword evidence="3" id="KW-0498">Mitosis</keyword>
<evidence type="ECO:0000256" key="2">
    <source>
        <dbReference type="ARBA" id="ARBA00022618"/>
    </source>
</evidence>
<dbReference type="InterPro" id="IPR011989">
    <property type="entry name" value="ARM-like"/>
</dbReference>
<feature type="domain" description="Condensin complex subunit 1 C-terminal" evidence="8">
    <location>
        <begin position="896"/>
        <end position="1067"/>
    </location>
</feature>
<evidence type="ECO:0000256" key="3">
    <source>
        <dbReference type="ARBA" id="ARBA00022776"/>
    </source>
</evidence>
<dbReference type="GO" id="GO:0051301">
    <property type="term" value="P:cell division"/>
    <property type="evidence" value="ECO:0007669"/>
    <property type="project" value="UniProtKB-KW"/>
</dbReference>
<reference evidence="9" key="1">
    <citation type="submission" date="2015-12" db="EMBL/GenBank/DDBJ databases">
        <title>De novo transcriptome assembly of four potential Pierce s Disease insect vectors from Arizona vineyards.</title>
        <authorList>
            <person name="Tassone E.E."/>
        </authorList>
    </citation>
    <scope>NUCLEOTIDE SEQUENCE</scope>
</reference>
<dbReference type="GO" id="GO:0000796">
    <property type="term" value="C:condensin complex"/>
    <property type="evidence" value="ECO:0007669"/>
    <property type="project" value="TreeGrafter"/>
</dbReference>
<dbReference type="SUPFAM" id="SSF48371">
    <property type="entry name" value="ARM repeat"/>
    <property type="match status" value="1"/>
</dbReference>
<feature type="region of interest" description="Disordered" evidence="7">
    <location>
        <begin position="1206"/>
        <end position="1252"/>
    </location>
</feature>
<evidence type="ECO:0000256" key="4">
    <source>
        <dbReference type="ARBA" id="ARBA00023067"/>
    </source>
</evidence>
<feature type="compositionally biased region" description="Polar residues" evidence="7">
    <location>
        <begin position="1285"/>
        <end position="1298"/>
    </location>
</feature>
<dbReference type="GO" id="GO:0005634">
    <property type="term" value="C:nucleus"/>
    <property type="evidence" value="ECO:0007669"/>
    <property type="project" value="UniProtKB-SubCell"/>
</dbReference>
<evidence type="ECO:0000256" key="1">
    <source>
        <dbReference type="ARBA" id="ARBA00004123"/>
    </source>
</evidence>
<dbReference type="InterPro" id="IPR026971">
    <property type="entry name" value="CND1/NCAPD3"/>
</dbReference>
<dbReference type="PANTHER" id="PTHR14222:SF1">
    <property type="entry name" value="CONDENSIN-2 COMPLEX SUBUNIT D3"/>
    <property type="match status" value="1"/>
</dbReference>
<keyword evidence="2" id="KW-0132">Cell division</keyword>
<feature type="region of interest" description="Disordered" evidence="7">
    <location>
        <begin position="1267"/>
        <end position="1335"/>
    </location>
</feature>
<sequence length="1335" mass="154442">MMVFKQFNLNILPSDWVNKVWLHFEKTTELPIEYTTYLEDIDIKQVICHASEILNQQLFRADTFNSDIDTSRPDNNGLDRFSSEIGPTWHILAEQVKPKALVCLLGVFIKDDNIELQNEEVRELTLKAAALYFILLSVPGSSSFFVFNSTIYDHIIETLNSIVQLIKKKCTNSSLCIDNNNSVLYQQSDGFGFSSREIKTLIDSLNLVLKNLLSMLKGFQLKEHSSIIYTIQILVSITVMENINEIVLEKPPRKDSLSALSYKAYSGLLLLCSKNHGDVQENVKLVMKELFPSLNYDKLSNKFVSNIVIKNHVNFIQKLLEKIKKPSYLGIQILIQQLTLNGPEKSEARNKQTEFIIKIIKTFPDELYSSLVIWFMKVCQKQQIKHRIFGLCLVNELLNLNERLLKFSNHKFLLAAIFSRCQDVSILVKTKALYFLRSLILSKTQSIRQEMDKIFLDQSCQFICHKRLNPCKANFDFHTFIYNVNENQSNNIDPFPEAKAFVNYLYNTLTVKNIFVRKYVFQCITNICILNKKWITDKTLKKMFEFSKYSAISIRTEIIQSFTILLLKYPSDNRLIDFWIQSVFPMISDPEVGVQEKCLKILNEVIFNNIVEYNGMNCELHDLPWKILKCVPVLKFQKYFKLACNELLKLNNFKLSFVGQVKSHIKTENNISSWFLLSSFSPTLAIKKPYFVFKYFNEHIYNKLKVEPYHSILVLDVLLNNYEWLDADTQLDLRQSLLSSLVNFQCPDFLISNYIDLCYHISKKNLILEGEAQQNIIEWSGQLIQVAEDNLMKIIQNYSRKETKDDLICRSICMIGDALHLNPGILKQDTVKLIQDLAKESLIGVAVHNKNWPNSTKIKAVSVITLGRLCLQNKELAVKVVPIFVRLLNLKEKSEVKINCLTALADLCLRYASMVEIYIQNMMLCLGDKAVTVRTKCFELITYLIQEDFIKLRDYLYFPLLTMLNDDSELIQALVKTYFTNAVLSKYKNIVLKNLITSFFYYNEYTKAIKIKMTDEEKEVFSLSHSSKRQNRLKIYKLMITHLKYEQKLIFIEKLCEEILDKFSEKQIPLIENGTSVIEDVLTILTCSEMNFITPINENGNDDNDVDPQTGTDQTALFKQFMRQKVETIFKEIVIPSLQGLDQFLRTIKSSLLNNLRNCLKELMQIFKFKLDEVLPADDDLLAEIQFDLKERNDDAAEDRVQHNADLTTSLQISSFPEGSSVTKRKSRRQSKNHDKTTQECSRPNAKTSQRVSIIPEENTFLVGNELNQSPNQNIQHSNPKDHSCTTSSLENSTSPEFSSVTKRKSRRRSKNLDKSIQESSRPNAKALQRVSIIP</sequence>
<organism evidence="9">
    <name type="scientific">Clastoptera arizonana</name>
    <name type="common">Arizona spittle bug</name>
    <dbReference type="NCBI Taxonomy" id="38151"/>
    <lineage>
        <taxon>Eukaryota</taxon>
        <taxon>Metazoa</taxon>
        <taxon>Ecdysozoa</taxon>
        <taxon>Arthropoda</taxon>
        <taxon>Hexapoda</taxon>
        <taxon>Insecta</taxon>
        <taxon>Pterygota</taxon>
        <taxon>Neoptera</taxon>
        <taxon>Paraneoptera</taxon>
        <taxon>Hemiptera</taxon>
        <taxon>Auchenorrhyncha</taxon>
        <taxon>Cercopoidea</taxon>
        <taxon>Clastopteridae</taxon>
        <taxon>Clastoptera</taxon>
    </lineage>
</organism>
<dbReference type="Gene3D" id="1.25.10.10">
    <property type="entry name" value="Leucine-rich Repeat Variant"/>
    <property type="match status" value="2"/>
</dbReference>
<evidence type="ECO:0000313" key="9">
    <source>
        <dbReference type="EMBL" id="JAS34883.1"/>
    </source>
</evidence>
<feature type="compositionally biased region" description="Polar residues" evidence="7">
    <location>
        <begin position="1206"/>
        <end position="1222"/>
    </location>
</feature>
<dbReference type="GO" id="GO:0007076">
    <property type="term" value="P:mitotic chromosome condensation"/>
    <property type="evidence" value="ECO:0007669"/>
    <property type="project" value="InterPro"/>
</dbReference>
<keyword evidence="5" id="KW-0539">Nucleus</keyword>
<feature type="compositionally biased region" description="Polar residues" evidence="7">
    <location>
        <begin position="1267"/>
        <end position="1278"/>
    </location>
</feature>
<gene>
    <name evidence="9" type="ORF">g.183</name>
</gene>
<dbReference type="Pfam" id="PF12717">
    <property type="entry name" value="Cnd1"/>
    <property type="match status" value="1"/>
</dbReference>
<dbReference type="PANTHER" id="PTHR14222">
    <property type="entry name" value="CONDENSIN"/>
    <property type="match status" value="1"/>
</dbReference>
<evidence type="ECO:0000256" key="5">
    <source>
        <dbReference type="ARBA" id="ARBA00023242"/>
    </source>
</evidence>
<dbReference type="GO" id="GO:0010032">
    <property type="term" value="P:meiotic chromosome condensation"/>
    <property type="evidence" value="ECO:0007669"/>
    <property type="project" value="TreeGrafter"/>
</dbReference>
<dbReference type="GO" id="GO:0000779">
    <property type="term" value="C:condensed chromosome, centromeric region"/>
    <property type="evidence" value="ECO:0007669"/>
    <property type="project" value="TreeGrafter"/>
</dbReference>
<dbReference type="InterPro" id="IPR016024">
    <property type="entry name" value="ARM-type_fold"/>
</dbReference>
<evidence type="ECO:0000259" key="8">
    <source>
        <dbReference type="Pfam" id="PF12717"/>
    </source>
</evidence>
<keyword evidence="6" id="KW-0131">Cell cycle</keyword>
<evidence type="ECO:0000256" key="6">
    <source>
        <dbReference type="ARBA" id="ARBA00023306"/>
    </source>
</evidence>
<proteinExistence type="predicted"/>